<comment type="similarity">
    <text evidence="1">Belongs to the Gfa family.</text>
</comment>
<dbReference type="SUPFAM" id="SSF51316">
    <property type="entry name" value="Mss4-like"/>
    <property type="match status" value="1"/>
</dbReference>
<dbReference type="InterPro" id="IPR011057">
    <property type="entry name" value="Mss4-like_sf"/>
</dbReference>
<feature type="domain" description="CENP-V/GFA" evidence="4">
    <location>
        <begin position="12"/>
        <end position="122"/>
    </location>
</feature>
<dbReference type="InterPro" id="IPR006913">
    <property type="entry name" value="CENP-V/GFA"/>
</dbReference>
<evidence type="ECO:0000256" key="1">
    <source>
        <dbReference type="ARBA" id="ARBA00005495"/>
    </source>
</evidence>
<evidence type="ECO:0000259" key="4">
    <source>
        <dbReference type="PROSITE" id="PS51891"/>
    </source>
</evidence>
<dbReference type="PANTHER" id="PTHR28620:SF1">
    <property type="entry name" value="CENP-V_GFA DOMAIN-CONTAINING PROTEIN"/>
    <property type="match status" value="1"/>
</dbReference>
<dbReference type="GeneID" id="59332157"/>
<dbReference type="Gene3D" id="2.170.150.70">
    <property type="match status" value="1"/>
</dbReference>
<dbReference type="AlphaFoldDB" id="A0A8H6F9G4"/>
<evidence type="ECO:0000256" key="3">
    <source>
        <dbReference type="ARBA" id="ARBA00022833"/>
    </source>
</evidence>
<dbReference type="PROSITE" id="PS51891">
    <property type="entry name" value="CENP_V_GFA"/>
    <property type="match status" value="1"/>
</dbReference>
<proteinExistence type="inferred from homology"/>
<gene>
    <name evidence="5" type="ORF">HO133_003746</name>
</gene>
<name>A0A8H6F9G4_9LECA</name>
<dbReference type="InterPro" id="IPR052355">
    <property type="entry name" value="CENP-V-like"/>
</dbReference>
<reference evidence="5 6" key="1">
    <citation type="journal article" date="2020" name="Genomics">
        <title>Complete, high-quality genomes from long-read metagenomic sequencing of two wolf lichen thalli reveals enigmatic genome architecture.</title>
        <authorList>
            <person name="McKenzie S.K."/>
            <person name="Walston R.F."/>
            <person name="Allen J.L."/>
        </authorList>
    </citation>
    <scope>NUCLEOTIDE SEQUENCE [LARGE SCALE GENOMIC DNA]</scope>
    <source>
        <strain evidence="5">WasteWater1</strain>
    </source>
</reference>
<dbReference type="Pfam" id="PF04828">
    <property type="entry name" value="GFA"/>
    <property type="match status" value="1"/>
</dbReference>
<protein>
    <recommendedName>
        <fullName evidence="4">CENP-V/GFA domain-containing protein</fullName>
    </recommendedName>
</protein>
<dbReference type="EMBL" id="JACCJB010000018">
    <property type="protein sequence ID" value="KAF6219921.1"/>
    <property type="molecule type" value="Genomic_DNA"/>
</dbReference>
<evidence type="ECO:0000313" key="6">
    <source>
        <dbReference type="Proteomes" id="UP000593566"/>
    </source>
</evidence>
<accession>A0A8H6F9G4</accession>
<sequence length="133" mass="15452">MSNSESPAKVWYEANCHCGAIKYRVNVPSLETQKVTNCNCSICCKNGYLNVYPKRTDVVFHKGEDHMKGYLFGEKRCMHKFCPTCGSSLFVDPHMDDPELIVVNVRMFKDIDVDKLELWKYDGFNRLQPRYDV</sequence>
<keyword evidence="6" id="KW-1185">Reference proteome</keyword>
<keyword evidence="2" id="KW-0479">Metal-binding</keyword>
<dbReference type="GO" id="GO:0046872">
    <property type="term" value="F:metal ion binding"/>
    <property type="evidence" value="ECO:0007669"/>
    <property type="project" value="UniProtKB-KW"/>
</dbReference>
<evidence type="ECO:0000313" key="5">
    <source>
        <dbReference type="EMBL" id="KAF6219921.1"/>
    </source>
</evidence>
<evidence type="ECO:0000256" key="2">
    <source>
        <dbReference type="ARBA" id="ARBA00022723"/>
    </source>
</evidence>
<comment type="caution">
    <text evidence="5">The sequence shown here is derived from an EMBL/GenBank/DDBJ whole genome shotgun (WGS) entry which is preliminary data.</text>
</comment>
<dbReference type="Proteomes" id="UP000593566">
    <property type="component" value="Unassembled WGS sequence"/>
</dbReference>
<organism evidence="5 6">
    <name type="scientific">Letharia lupina</name>
    <dbReference type="NCBI Taxonomy" id="560253"/>
    <lineage>
        <taxon>Eukaryota</taxon>
        <taxon>Fungi</taxon>
        <taxon>Dikarya</taxon>
        <taxon>Ascomycota</taxon>
        <taxon>Pezizomycotina</taxon>
        <taxon>Lecanoromycetes</taxon>
        <taxon>OSLEUM clade</taxon>
        <taxon>Lecanoromycetidae</taxon>
        <taxon>Lecanorales</taxon>
        <taxon>Lecanorineae</taxon>
        <taxon>Parmeliaceae</taxon>
        <taxon>Letharia</taxon>
    </lineage>
</organism>
<dbReference type="GO" id="GO:0016846">
    <property type="term" value="F:carbon-sulfur lyase activity"/>
    <property type="evidence" value="ECO:0007669"/>
    <property type="project" value="InterPro"/>
</dbReference>
<dbReference type="PANTHER" id="PTHR28620">
    <property type="entry name" value="CENTROMERE PROTEIN V"/>
    <property type="match status" value="1"/>
</dbReference>
<dbReference type="RefSeq" id="XP_037149356.1">
    <property type="nucleotide sequence ID" value="XM_037294668.1"/>
</dbReference>
<keyword evidence="3" id="KW-0862">Zinc</keyword>